<accession>A0A8D9CCW1</accession>
<evidence type="ECO:0000313" key="1">
    <source>
        <dbReference type="EMBL" id="CAG7581527.1"/>
    </source>
</evidence>
<reference evidence="1" key="1">
    <citation type="submission" date="2021-06" db="EMBL/GenBank/DDBJ databases">
        <authorList>
            <person name="Gannon L."/>
            <person name="Redgwell R T."/>
            <person name="Michniewski S."/>
            <person name="Harrison D C."/>
            <person name="Millard A."/>
        </authorList>
    </citation>
    <scope>NUCLEOTIDE SEQUENCE</scope>
</reference>
<protein>
    <submittedName>
        <fullName evidence="1">Uncharacterized protein</fullName>
    </submittedName>
</protein>
<name>A0A8D9CCW1_9VIRU</name>
<organism evidence="1">
    <name type="scientific">uncultured marine phage</name>
    <dbReference type="NCBI Taxonomy" id="707152"/>
    <lineage>
        <taxon>Viruses</taxon>
        <taxon>environmental samples</taxon>
    </lineage>
</organism>
<gene>
    <name evidence="1" type="ORF">SLAVMIC_00886</name>
</gene>
<proteinExistence type="predicted"/>
<dbReference type="EMBL" id="OU342829">
    <property type="protein sequence ID" value="CAG7581527.1"/>
    <property type="molecule type" value="Genomic_DNA"/>
</dbReference>
<sequence length="251" mass="29443">MLVIGNKPYKEFNMNPIIDSFESNTRCNMSLPNKNNGTKCDEWALCAHLYDNTFRRKLTIEKYKVFYKVYNESEIDIFWEKLDEYVPKYSKIYLGENRNRSAQYNGYLNSIGCPYKFTKIARTGYVVVMESLLSKKEVDIIGFSIHDEIRKSYYVKEGFYESDCHSKGDEVSIIKWLHNKGIVDATLCLIEDCKEPTLNCSELIPTIKSIDKFLDLYGKCILINYDIREMDHLRKYKFEIDGHTVTIGKQL</sequence>